<gene>
    <name evidence="1" type="ORF">HGG76_27460</name>
</gene>
<dbReference type="Proteomes" id="UP000558475">
    <property type="component" value="Unassembled WGS sequence"/>
</dbReference>
<proteinExistence type="predicted"/>
<reference evidence="1 2" key="1">
    <citation type="submission" date="2020-04" db="EMBL/GenBank/DDBJ databases">
        <title>Whole genome sequencing of clinical and environmental type strains of Ochrobactrum.</title>
        <authorList>
            <person name="Dharne M."/>
        </authorList>
    </citation>
    <scope>NUCLEOTIDE SEQUENCE [LARGE SCALE GENOMIC DNA]</scope>
    <source>
        <strain evidence="1 2">DSM 13340</strain>
    </source>
</reference>
<dbReference type="EMBL" id="JAAXZB010000005">
    <property type="protein sequence ID" value="NKW11339.1"/>
    <property type="molecule type" value="Genomic_DNA"/>
</dbReference>
<comment type="caution">
    <text evidence="1">The sequence shown here is derived from an EMBL/GenBank/DDBJ whole genome shotgun (WGS) entry which is preliminary data.</text>
</comment>
<accession>A0A7X6JBS0</accession>
<evidence type="ECO:0000313" key="2">
    <source>
        <dbReference type="Proteomes" id="UP000558475"/>
    </source>
</evidence>
<protein>
    <submittedName>
        <fullName evidence="1">Uncharacterized protein</fullName>
    </submittedName>
</protein>
<evidence type="ECO:0000313" key="1">
    <source>
        <dbReference type="EMBL" id="NKW11339.1"/>
    </source>
</evidence>
<organism evidence="1 2">
    <name type="scientific">Brucella tritici</name>
    <dbReference type="NCBI Taxonomy" id="94626"/>
    <lineage>
        <taxon>Bacteria</taxon>
        <taxon>Pseudomonadati</taxon>
        <taxon>Pseudomonadota</taxon>
        <taxon>Alphaproteobacteria</taxon>
        <taxon>Hyphomicrobiales</taxon>
        <taxon>Brucellaceae</taxon>
        <taxon>Brucella/Ochrobactrum group</taxon>
        <taxon>Brucella</taxon>
    </lineage>
</organism>
<dbReference type="AlphaFoldDB" id="A0A7X6JBS0"/>
<name>A0A7X6JBS0_9HYPH</name>
<sequence>MTKIDIIIEFLKARFEADIEVRESSYLTEHSNHDFVFGGARIFDIEGEEYVVSVNQIRGTGITLLDFDVEGVRYGGKIVKETEAEKIERETASLKAELEASSSSFELDYRNHQFAFGQQILYPVQFQCQLASVTTSLSWLPTVSASKARCSATSSTAITISLS</sequence>